<dbReference type="PANTHER" id="PTHR38686:SF1">
    <property type="entry name" value="APOLIPOPROTEIN N-ACYLTRANSFERASE"/>
    <property type="match status" value="1"/>
</dbReference>
<keyword evidence="2 8" id="KW-1003">Cell membrane</keyword>
<feature type="transmembrane region" description="Helical" evidence="8">
    <location>
        <begin position="96"/>
        <end position="119"/>
    </location>
</feature>
<feature type="transmembrane region" description="Helical" evidence="8">
    <location>
        <begin position="48"/>
        <end position="65"/>
    </location>
</feature>
<dbReference type="Gene3D" id="3.60.110.10">
    <property type="entry name" value="Carbon-nitrogen hydrolase"/>
    <property type="match status" value="1"/>
</dbReference>
<dbReference type="AlphaFoldDB" id="A0A1M5I8L9"/>
<dbReference type="UniPathway" id="UPA00666"/>
<protein>
    <recommendedName>
        <fullName evidence="8">Apolipoprotein N-acyltransferase</fullName>
        <shortName evidence="8">ALP N-acyltransferase</shortName>
        <ecNumber evidence="8">2.3.1.269</ecNumber>
    </recommendedName>
</protein>
<dbReference type="NCBIfam" id="TIGR00546">
    <property type="entry name" value="lnt"/>
    <property type="match status" value="1"/>
</dbReference>
<evidence type="ECO:0000256" key="8">
    <source>
        <dbReference type="HAMAP-Rule" id="MF_01148"/>
    </source>
</evidence>
<dbReference type="SUPFAM" id="SSF56317">
    <property type="entry name" value="Carbon-nitrogen hydrolase"/>
    <property type="match status" value="1"/>
</dbReference>
<comment type="pathway">
    <text evidence="8">Protein modification; lipoprotein biosynthesis (N-acyl transfer).</text>
</comment>
<dbReference type="PROSITE" id="PS50263">
    <property type="entry name" value="CN_HYDROLASE"/>
    <property type="match status" value="1"/>
</dbReference>
<dbReference type="InterPro" id="IPR003010">
    <property type="entry name" value="C-N_Hydrolase"/>
</dbReference>
<keyword evidence="6 8" id="KW-0472">Membrane</keyword>
<name>A0A1M5I8L9_STRHI</name>
<evidence type="ECO:0000256" key="3">
    <source>
        <dbReference type="ARBA" id="ARBA00022679"/>
    </source>
</evidence>
<comment type="similarity">
    <text evidence="8">Belongs to the CN hydrolase family. Apolipoprotein N-acyltransferase subfamily.</text>
</comment>
<feature type="transmembrane region" description="Helical" evidence="8">
    <location>
        <begin position="126"/>
        <end position="144"/>
    </location>
</feature>
<gene>
    <name evidence="8" type="primary">lnt</name>
    <name evidence="10" type="ORF">SAMN05444320_107161</name>
</gene>
<sequence length="560" mass="58751">MTSEHQATAPSGAGARRRRLPSRAFVLRLLGAVAGGLTLYLSFPPRHLWWLAPVAFALLGLVTHGRRARAGFGYGFVFGAAFLGPLLWWTGTYVGVAAPLALTALESLFLGGAGAAIAATSRLRAAPLWAALLWVAAEALRARIPFDGFSWGRVAFGQPEGVFLPLAAIGGTALLSFAVALTGFGLAALVRAALVRPALTRRGGGAWPALARPGLVGPALAAALPVVAGAVAGPLVVSTEPEAGTATAAVIQGNVPRLGLDFNAQRRAVLDNHAQRTHELAEAVRAGRVAQPDFVIWPENSSDIDPYRNPDAWAVIENAVRDVNAPTSVGAVITPPTGWLRNTAIHWDPQRGPVAEYTKRQLQPFGETMPLRGLLRTVSPDFVDKLQREFGPGGEAVSFQMGRAKVGVATCYEIAFDWAVTDTVRSGAQVLAIPSNNATFGFTDMTYQQLAMSRVRAVEHGRTVLVAATSGVSAIVRPDGTVVRDTALFTPDVLVENVPLRTTATLATRLGAVPEWVLSALGVAALGWVMVRGVARRRGVAGASPRVAGSAGTADDPARN</sequence>
<feature type="domain" description="CN hydrolase" evidence="9">
    <location>
        <begin position="246"/>
        <end position="500"/>
    </location>
</feature>
<dbReference type="HAMAP" id="MF_01148">
    <property type="entry name" value="Lnt"/>
    <property type="match status" value="1"/>
</dbReference>
<evidence type="ECO:0000256" key="7">
    <source>
        <dbReference type="ARBA" id="ARBA00023315"/>
    </source>
</evidence>
<organism evidence="10 11">
    <name type="scientific">Streptoalloteichus hindustanus</name>
    <dbReference type="NCBI Taxonomy" id="2017"/>
    <lineage>
        <taxon>Bacteria</taxon>
        <taxon>Bacillati</taxon>
        <taxon>Actinomycetota</taxon>
        <taxon>Actinomycetes</taxon>
        <taxon>Pseudonocardiales</taxon>
        <taxon>Pseudonocardiaceae</taxon>
        <taxon>Streptoalloteichus</taxon>
    </lineage>
</organism>
<evidence type="ECO:0000256" key="1">
    <source>
        <dbReference type="ARBA" id="ARBA00004651"/>
    </source>
</evidence>
<comment type="catalytic activity">
    <reaction evidence="8">
        <text>N-terminal S-1,2-diacyl-sn-glyceryl-L-cysteinyl-[lipoprotein] + a glycerophospholipid = N-acyl-S-1,2-diacyl-sn-glyceryl-L-cysteinyl-[lipoprotein] + a 2-acyl-sn-glycero-3-phospholipid + H(+)</text>
        <dbReference type="Rhea" id="RHEA:48228"/>
        <dbReference type="Rhea" id="RHEA-COMP:14681"/>
        <dbReference type="Rhea" id="RHEA-COMP:14684"/>
        <dbReference type="ChEBI" id="CHEBI:15378"/>
        <dbReference type="ChEBI" id="CHEBI:136912"/>
        <dbReference type="ChEBI" id="CHEBI:140656"/>
        <dbReference type="ChEBI" id="CHEBI:140657"/>
        <dbReference type="ChEBI" id="CHEBI:140660"/>
        <dbReference type="EC" id="2.3.1.269"/>
    </reaction>
</comment>
<evidence type="ECO:0000313" key="11">
    <source>
        <dbReference type="Proteomes" id="UP000184501"/>
    </source>
</evidence>
<evidence type="ECO:0000256" key="4">
    <source>
        <dbReference type="ARBA" id="ARBA00022692"/>
    </source>
</evidence>
<dbReference type="STRING" id="2017.SAMN05444320_107161"/>
<dbReference type="EMBL" id="FQVN01000007">
    <property type="protein sequence ID" value="SHG24571.1"/>
    <property type="molecule type" value="Genomic_DNA"/>
</dbReference>
<dbReference type="Proteomes" id="UP000184501">
    <property type="component" value="Unassembled WGS sequence"/>
</dbReference>
<evidence type="ECO:0000313" key="10">
    <source>
        <dbReference type="EMBL" id="SHG24571.1"/>
    </source>
</evidence>
<keyword evidence="4 8" id="KW-0812">Transmembrane</keyword>
<keyword evidence="3 8" id="KW-0808">Transferase</keyword>
<keyword evidence="5 8" id="KW-1133">Transmembrane helix</keyword>
<dbReference type="GO" id="GO:0005886">
    <property type="term" value="C:plasma membrane"/>
    <property type="evidence" value="ECO:0007669"/>
    <property type="project" value="UniProtKB-SubCell"/>
</dbReference>
<dbReference type="InterPro" id="IPR004563">
    <property type="entry name" value="Apolipo_AcylTrfase"/>
</dbReference>
<accession>A0A1M5I8L9</accession>
<reference evidence="10 11" key="1">
    <citation type="submission" date="2016-11" db="EMBL/GenBank/DDBJ databases">
        <authorList>
            <person name="Jaros S."/>
            <person name="Januszkiewicz K."/>
            <person name="Wedrychowicz H."/>
        </authorList>
    </citation>
    <scope>NUCLEOTIDE SEQUENCE [LARGE SCALE GENOMIC DNA]</scope>
    <source>
        <strain evidence="10 11">DSM 44523</strain>
    </source>
</reference>
<dbReference type="OrthoDB" id="9804277at2"/>
<dbReference type="GO" id="GO:0042158">
    <property type="term" value="P:lipoprotein biosynthetic process"/>
    <property type="evidence" value="ECO:0007669"/>
    <property type="project" value="UniProtKB-UniRule"/>
</dbReference>
<keyword evidence="10" id="KW-0449">Lipoprotein</keyword>
<keyword evidence="7 8" id="KW-0012">Acyltransferase</keyword>
<evidence type="ECO:0000256" key="2">
    <source>
        <dbReference type="ARBA" id="ARBA00022475"/>
    </source>
</evidence>
<comment type="subcellular location">
    <subcellularLocation>
        <location evidence="1 8">Cell membrane</location>
        <topology evidence="1 8">Multi-pass membrane protein</topology>
    </subcellularLocation>
</comment>
<dbReference type="EC" id="2.3.1.269" evidence="8"/>
<dbReference type="GO" id="GO:0016410">
    <property type="term" value="F:N-acyltransferase activity"/>
    <property type="evidence" value="ECO:0007669"/>
    <property type="project" value="UniProtKB-UniRule"/>
</dbReference>
<dbReference type="Pfam" id="PF00795">
    <property type="entry name" value="CN_hydrolase"/>
    <property type="match status" value="1"/>
</dbReference>
<keyword evidence="11" id="KW-1185">Reference proteome</keyword>
<comment type="function">
    <text evidence="8">Catalyzes the phospholipid dependent N-acylation of the N-terminal cysteine of apolipoprotein, the last step in lipoprotein maturation.</text>
</comment>
<proteinExistence type="inferred from homology"/>
<dbReference type="PANTHER" id="PTHR38686">
    <property type="entry name" value="APOLIPOPROTEIN N-ACYLTRANSFERASE"/>
    <property type="match status" value="1"/>
</dbReference>
<dbReference type="InterPro" id="IPR045378">
    <property type="entry name" value="LNT_N"/>
</dbReference>
<dbReference type="InterPro" id="IPR036526">
    <property type="entry name" value="C-N_Hydrolase_sf"/>
</dbReference>
<feature type="transmembrane region" description="Helical" evidence="8">
    <location>
        <begin position="25"/>
        <end position="42"/>
    </location>
</feature>
<evidence type="ECO:0000256" key="5">
    <source>
        <dbReference type="ARBA" id="ARBA00022989"/>
    </source>
</evidence>
<feature type="transmembrane region" description="Helical" evidence="8">
    <location>
        <begin position="72"/>
        <end position="90"/>
    </location>
</feature>
<feature type="transmembrane region" description="Helical" evidence="8">
    <location>
        <begin position="164"/>
        <end position="194"/>
    </location>
</feature>
<dbReference type="CDD" id="cd07571">
    <property type="entry name" value="ALP_N-acyl_transferase"/>
    <property type="match status" value="1"/>
</dbReference>
<evidence type="ECO:0000259" key="9">
    <source>
        <dbReference type="PROSITE" id="PS50263"/>
    </source>
</evidence>
<evidence type="ECO:0000256" key="6">
    <source>
        <dbReference type="ARBA" id="ARBA00023136"/>
    </source>
</evidence>
<dbReference type="Pfam" id="PF20154">
    <property type="entry name" value="LNT_N"/>
    <property type="match status" value="1"/>
</dbReference>
<feature type="transmembrane region" description="Helical" evidence="8">
    <location>
        <begin position="215"/>
        <end position="237"/>
    </location>
</feature>